<dbReference type="InterPro" id="IPR036852">
    <property type="entry name" value="Peptidase_S8/S53_dom_sf"/>
</dbReference>
<dbReference type="InterPro" id="IPR000209">
    <property type="entry name" value="Peptidase_S8/S53_dom"/>
</dbReference>
<dbReference type="AlphaFoldDB" id="A0A1G5I2U5"/>
<comment type="similarity">
    <text evidence="1 5">Belongs to the peptidase S8 family.</text>
</comment>
<proteinExistence type="inferred from homology"/>
<keyword evidence="2 5" id="KW-0645">Protease</keyword>
<name>A0A1G5I2U5_9HYPH</name>
<dbReference type="InterPro" id="IPR015500">
    <property type="entry name" value="Peptidase_S8_subtilisin-rel"/>
</dbReference>
<organism evidence="7 8">
    <name type="scientific">Microvirga guangxiensis</name>
    <dbReference type="NCBI Taxonomy" id="549386"/>
    <lineage>
        <taxon>Bacteria</taxon>
        <taxon>Pseudomonadati</taxon>
        <taxon>Pseudomonadota</taxon>
        <taxon>Alphaproteobacteria</taxon>
        <taxon>Hyphomicrobiales</taxon>
        <taxon>Methylobacteriaceae</taxon>
        <taxon>Microvirga</taxon>
    </lineage>
</organism>
<feature type="active site" description="Charge relay system" evidence="5">
    <location>
        <position position="65"/>
    </location>
</feature>
<dbReference type="PRINTS" id="PR00723">
    <property type="entry name" value="SUBTILISIN"/>
</dbReference>
<evidence type="ECO:0000259" key="6">
    <source>
        <dbReference type="Pfam" id="PF00082"/>
    </source>
</evidence>
<dbReference type="Gene3D" id="3.40.50.200">
    <property type="entry name" value="Peptidase S8/S53 domain"/>
    <property type="match status" value="1"/>
</dbReference>
<dbReference type="OrthoDB" id="5405281at2"/>
<dbReference type="CDD" id="cd05561">
    <property type="entry name" value="Peptidases_S8_4"/>
    <property type="match status" value="1"/>
</dbReference>
<sequence>MSLAKAQRVVRTVDAAAATDLDHYYYTDEGPSACEGQTCEMAALVDWNPMAADQCAAIPEIGLIDTAVDLNHRALKGQSIDVVEIAKEGARTSQPDHGTAIAALLAGRSDSGIPGLLPKVKIVSVDAFSNDGGGRDRTDVVALVKALEALAERQVRIINMSLSGPPNNVLKQAIQAAQKKGIIIIAAAGNNGPGAEPSYPAAYEGVIAVTAVDHQRKVYSRATRGPYVDLAAPGVGIRTASATETVAVRSGTSYAVPYITAAAALARAHDPGMDVAQVRARLEESAQDLGEPGRDTTYGYGLIQMSRLCMLPNDEQPVAQSQHALDMGVP</sequence>
<evidence type="ECO:0000256" key="3">
    <source>
        <dbReference type="ARBA" id="ARBA00022801"/>
    </source>
</evidence>
<accession>A0A1G5I2U5</accession>
<dbReference type="GO" id="GO:0004252">
    <property type="term" value="F:serine-type endopeptidase activity"/>
    <property type="evidence" value="ECO:0007669"/>
    <property type="project" value="UniProtKB-UniRule"/>
</dbReference>
<dbReference type="Proteomes" id="UP000199569">
    <property type="component" value="Unassembled WGS sequence"/>
</dbReference>
<reference evidence="7 8" key="1">
    <citation type="submission" date="2016-10" db="EMBL/GenBank/DDBJ databases">
        <authorList>
            <person name="de Groot N.N."/>
        </authorList>
    </citation>
    <scope>NUCLEOTIDE SEQUENCE [LARGE SCALE GENOMIC DNA]</scope>
    <source>
        <strain evidence="7 8">CGMCC 1.7666</strain>
    </source>
</reference>
<feature type="active site" description="Charge relay system" evidence="5">
    <location>
        <position position="97"/>
    </location>
</feature>
<dbReference type="PANTHER" id="PTHR43806:SF11">
    <property type="entry name" value="CEREVISIN-RELATED"/>
    <property type="match status" value="1"/>
</dbReference>
<evidence type="ECO:0000313" key="8">
    <source>
        <dbReference type="Proteomes" id="UP000199569"/>
    </source>
</evidence>
<dbReference type="InterPro" id="IPR050131">
    <property type="entry name" value="Peptidase_S8_subtilisin-like"/>
</dbReference>
<dbReference type="SUPFAM" id="SSF52743">
    <property type="entry name" value="Subtilisin-like"/>
    <property type="match status" value="1"/>
</dbReference>
<dbReference type="STRING" id="549386.SAMN02927923_02050"/>
<dbReference type="PROSITE" id="PS51892">
    <property type="entry name" value="SUBTILASE"/>
    <property type="match status" value="1"/>
</dbReference>
<gene>
    <name evidence="7" type="ORF">SAMN02927923_02050</name>
</gene>
<keyword evidence="8" id="KW-1185">Reference proteome</keyword>
<dbReference type="Pfam" id="PF00082">
    <property type="entry name" value="Peptidase_S8"/>
    <property type="match status" value="1"/>
</dbReference>
<dbReference type="PANTHER" id="PTHR43806">
    <property type="entry name" value="PEPTIDASE S8"/>
    <property type="match status" value="1"/>
</dbReference>
<dbReference type="RefSeq" id="WP_091133953.1">
    <property type="nucleotide sequence ID" value="NZ_FMVJ01000005.1"/>
</dbReference>
<dbReference type="GO" id="GO:0006508">
    <property type="term" value="P:proteolysis"/>
    <property type="evidence" value="ECO:0007669"/>
    <property type="project" value="UniProtKB-KW"/>
</dbReference>
<dbReference type="PROSITE" id="PS00138">
    <property type="entry name" value="SUBTILASE_SER"/>
    <property type="match status" value="1"/>
</dbReference>
<protein>
    <submittedName>
        <fullName evidence="7">Subtilase family protein</fullName>
    </submittedName>
</protein>
<feature type="active site" description="Charge relay system" evidence="5">
    <location>
        <position position="253"/>
    </location>
</feature>
<evidence type="ECO:0000256" key="2">
    <source>
        <dbReference type="ARBA" id="ARBA00022670"/>
    </source>
</evidence>
<dbReference type="EMBL" id="FMVJ01000005">
    <property type="protein sequence ID" value="SCY70445.1"/>
    <property type="molecule type" value="Genomic_DNA"/>
</dbReference>
<keyword evidence="4 5" id="KW-0720">Serine protease</keyword>
<evidence type="ECO:0000313" key="7">
    <source>
        <dbReference type="EMBL" id="SCY70445.1"/>
    </source>
</evidence>
<evidence type="ECO:0000256" key="5">
    <source>
        <dbReference type="PROSITE-ProRule" id="PRU01240"/>
    </source>
</evidence>
<evidence type="ECO:0000256" key="1">
    <source>
        <dbReference type="ARBA" id="ARBA00011073"/>
    </source>
</evidence>
<feature type="domain" description="Peptidase S8/S53" evidence="6">
    <location>
        <begin position="61"/>
        <end position="301"/>
    </location>
</feature>
<evidence type="ECO:0000256" key="4">
    <source>
        <dbReference type="ARBA" id="ARBA00022825"/>
    </source>
</evidence>
<keyword evidence="3 5" id="KW-0378">Hydrolase</keyword>
<dbReference type="InterPro" id="IPR023828">
    <property type="entry name" value="Peptidase_S8_Ser-AS"/>
</dbReference>